<keyword evidence="4" id="KW-0520">NAD</keyword>
<dbReference type="PANTHER" id="PTHR23406:SF34">
    <property type="entry name" value="NAD-DEPENDENT MALIC ENZYME, MITOCHONDRIAL"/>
    <property type="match status" value="1"/>
</dbReference>
<dbReference type="SUPFAM" id="SSF51735">
    <property type="entry name" value="NAD(P)-binding Rossmann-fold domains"/>
    <property type="match status" value="1"/>
</dbReference>
<dbReference type="PANTHER" id="PTHR23406">
    <property type="entry name" value="MALIC ENZYME-RELATED"/>
    <property type="match status" value="1"/>
</dbReference>
<keyword evidence="3 7" id="KW-0479">Metal-binding</keyword>
<evidence type="ECO:0000256" key="1">
    <source>
        <dbReference type="ARBA" id="ARBA00001936"/>
    </source>
</evidence>
<name>D5MJI7_METO1</name>
<dbReference type="PIRSF" id="PIRSF000106">
    <property type="entry name" value="ME"/>
    <property type="match status" value="1"/>
</dbReference>
<dbReference type="HOGENOM" id="CLU_011405_5_2_0"/>
<evidence type="ECO:0000256" key="7">
    <source>
        <dbReference type="PIRSR" id="PIRSR000106-3"/>
    </source>
</evidence>
<evidence type="ECO:0000256" key="3">
    <source>
        <dbReference type="ARBA" id="ARBA00022723"/>
    </source>
</evidence>
<dbReference type="eggNOG" id="COG0281">
    <property type="taxonomic scope" value="Bacteria"/>
</dbReference>
<feature type="binding site" evidence="7">
    <location>
        <position position="276"/>
    </location>
    <ligand>
        <name>a divalent metal cation</name>
        <dbReference type="ChEBI" id="CHEBI:60240"/>
    </ligand>
</feature>
<dbReference type="SMART" id="SM00919">
    <property type="entry name" value="Malic_M"/>
    <property type="match status" value="1"/>
</dbReference>
<dbReference type="GO" id="GO:0046872">
    <property type="term" value="F:metal ion binding"/>
    <property type="evidence" value="ECO:0007669"/>
    <property type="project" value="UniProtKB-KW"/>
</dbReference>
<dbReference type="Pfam" id="PF00390">
    <property type="entry name" value="malic"/>
    <property type="match status" value="1"/>
</dbReference>
<protein>
    <submittedName>
        <fullName evidence="12">Malate dehydrogenase (Oxaloacetate-decarboxylating) (NADP(+))</fullName>
        <ecNumber evidence="12">1.1.1.38</ecNumber>
    </submittedName>
</protein>
<dbReference type="GO" id="GO:0006108">
    <property type="term" value="P:malate metabolic process"/>
    <property type="evidence" value="ECO:0007669"/>
    <property type="project" value="TreeGrafter"/>
</dbReference>
<organism evidence="12 13">
    <name type="scientific">Methylomirabilis oxygeniifera</name>
    <dbReference type="NCBI Taxonomy" id="671143"/>
    <lineage>
        <taxon>Bacteria</taxon>
        <taxon>Candidatus Methylomirabilota</taxon>
        <taxon>Candidatus Methylomirabilia</taxon>
        <taxon>Candidatus Methylomirabilales</taxon>
        <taxon>Candidatus Methylomirabilaceae</taxon>
        <taxon>Candidatus Methylomirabilis</taxon>
    </lineage>
</organism>
<dbReference type="PATRIC" id="fig|671143.5.peg.2199"/>
<dbReference type="PROSITE" id="PS00331">
    <property type="entry name" value="MALIC_ENZYMES"/>
    <property type="match status" value="1"/>
</dbReference>
<dbReference type="GO" id="GO:0051287">
    <property type="term" value="F:NAD binding"/>
    <property type="evidence" value="ECO:0007669"/>
    <property type="project" value="InterPro"/>
</dbReference>
<comment type="cofactor">
    <cofactor evidence="1">
        <name>Mn(2+)</name>
        <dbReference type="ChEBI" id="CHEBI:29035"/>
    </cofactor>
</comment>
<gene>
    <name evidence="12" type="ORF">DAMO_2499</name>
</gene>
<feature type="binding site" evidence="6">
    <location>
        <position position="425"/>
    </location>
    <ligand>
        <name>(S)-malate</name>
        <dbReference type="ChEBI" id="CHEBI:15589"/>
    </ligand>
</feature>
<dbReference type="Gene3D" id="3.40.50.720">
    <property type="entry name" value="NAD(P)-binding Rossmann-like Domain"/>
    <property type="match status" value="1"/>
</dbReference>
<proteinExistence type="inferred from homology"/>
<accession>D5MJI7</accession>
<dbReference type="SUPFAM" id="SSF53223">
    <property type="entry name" value="Aminoacid dehydrogenase-like, N-terminal domain"/>
    <property type="match status" value="1"/>
</dbReference>
<dbReference type="InterPro" id="IPR015884">
    <property type="entry name" value="Malic_enzyme_CS"/>
</dbReference>
<dbReference type="GO" id="GO:0004470">
    <property type="term" value="F:malic enzyme activity"/>
    <property type="evidence" value="ECO:0007669"/>
    <property type="project" value="InterPro"/>
</dbReference>
<comment type="similarity">
    <text evidence="2 8">Belongs to the malic enzymes family.</text>
</comment>
<dbReference type="InterPro" id="IPR001891">
    <property type="entry name" value="Malic_OxRdtase"/>
</dbReference>
<dbReference type="InterPro" id="IPR012302">
    <property type="entry name" value="Malic_NAD-bd"/>
</dbReference>
<feature type="active site" description="Proton donor" evidence="5">
    <location>
        <position position="110"/>
    </location>
</feature>
<reference evidence="12 13" key="1">
    <citation type="journal article" date="2010" name="Nature">
        <title>Nitrite-driven anaerobic methane oxidation by oxygenic bacteria.</title>
        <authorList>
            <person name="Ettwig K.F."/>
            <person name="Butler M.K."/>
            <person name="Le Paslier D."/>
            <person name="Pelletier E."/>
            <person name="Mangenot S."/>
            <person name="Kuypers M.M.M."/>
            <person name="Schreiber F."/>
            <person name="Dutilh B.E."/>
            <person name="Zedelius J."/>
            <person name="de Beer D."/>
            <person name="Gloerich J."/>
            <person name="Wessels H.J.C.T."/>
            <person name="van Allen T."/>
            <person name="Luesken F."/>
            <person name="Wu M."/>
            <person name="van de Pas-Schoonen K.T."/>
            <person name="Op den Camp H.J.M."/>
            <person name="Janssen-Megens E.M."/>
            <person name="Francoijs K-J."/>
            <person name="Stunnenberg H."/>
            <person name="Weissenbach J."/>
            <person name="Jetten M.S.M."/>
            <person name="Strous M."/>
        </authorList>
    </citation>
    <scope>NUCLEOTIDE SEQUENCE [LARGE SCALE GENOMIC DNA]</scope>
</reference>
<feature type="active site" description="Proton acceptor" evidence="5">
    <location>
        <position position="181"/>
    </location>
</feature>
<dbReference type="AlphaFoldDB" id="D5MJI7"/>
<dbReference type="SMART" id="SM01274">
    <property type="entry name" value="malic"/>
    <property type="match status" value="1"/>
</dbReference>
<evidence type="ECO:0000259" key="11">
    <source>
        <dbReference type="SMART" id="SM01274"/>
    </source>
</evidence>
<feature type="binding site" evidence="6">
    <location>
        <position position="163"/>
    </location>
    <ligand>
        <name>(S)-malate</name>
        <dbReference type="ChEBI" id="CHEBI:15589"/>
    </ligand>
</feature>
<dbReference type="Pfam" id="PF03949">
    <property type="entry name" value="Malic_M"/>
    <property type="match status" value="1"/>
</dbReference>
<dbReference type="InterPro" id="IPR046346">
    <property type="entry name" value="Aminoacid_DH-like_N_sf"/>
</dbReference>
<feature type="binding site" evidence="6">
    <location>
        <position position="469"/>
    </location>
    <ligand>
        <name>(S)-malate</name>
        <dbReference type="ChEBI" id="CHEBI:15589"/>
    </ligand>
</feature>
<dbReference type="EMBL" id="FP565575">
    <property type="protein sequence ID" value="CBE69572.1"/>
    <property type="molecule type" value="Genomic_DNA"/>
</dbReference>
<sequence>MIDATEVVDDRTGETVLEVPLRGRLLLDCSLFNKGTAFSEQERCDFGLVGLLPSHVSTLEGQATRRYEEYLKKTTALERFLFLRALQDRNETLFYRLLHDHLTEMLPIIYTPEVGEVCQRYSHIYHRSRGLFISYPQRHEIDTILENRPYRQVDVIVVTDGERILGLGDQGVGGIGISVGKLALYTVCGGVNPGRTLPIVLDVGTNNPERLADPQYIGWQHERVRGPDYDAFVDEFVQAVQRHLPGVLLQWEDFGKDHARTLRDRYRDRLCSFNDDIQGTAAVTLAALLAGGRATGCPLVSQRIVILGPGSAGTGISDLLVAALVHEGLSEDEARSRLWLVGRHGLLHTGMRDLNPAQQRYRQPLERLAGWERGPAGEIPLAEVVRRVRPTALIGVTGQPGLFTEDVIRTLARQVERPILMPLSNPTAQCEASPADLVAWSEGRALVATGSPFPDVAYQGRTIPISQCNNAYVFPGLGLGVIASGSRRVTDEMFLAAAQVLSDSVPPQTGLDAPLLPPLAEIRALSRRIALAVGLEAQRQGLAPRTSLQEWEHLLDARQWEPRYRPMRPQRRPADRLGLHPESGSTGVE</sequence>
<evidence type="ECO:0000259" key="10">
    <source>
        <dbReference type="SMART" id="SM00919"/>
    </source>
</evidence>
<dbReference type="PRINTS" id="PR00072">
    <property type="entry name" value="MALOXRDTASE"/>
</dbReference>
<dbReference type="NCBIfam" id="NF010052">
    <property type="entry name" value="PRK13529.1"/>
    <property type="match status" value="1"/>
</dbReference>
<dbReference type="CDD" id="cd05312">
    <property type="entry name" value="NAD_bind_1_malic_enz"/>
    <property type="match status" value="1"/>
</dbReference>
<dbReference type="InterPro" id="IPR012301">
    <property type="entry name" value="Malic_N_dom"/>
</dbReference>
<dbReference type="Gene3D" id="3.40.50.10380">
    <property type="entry name" value="Malic enzyme, N-terminal domain"/>
    <property type="match status" value="1"/>
</dbReference>
<dbReference type="STRING" id="671143.DAMO_2499"/>
<evidence type="ECO:0000313" key="12">
    <source>
        <dbReference type="EMBL" id="CBE69572.1"/>
    </source>
</evidence>
<evidence type="ECO:0000256" key="9">
    <source>
        <dbReference type="SAM" id="MobiDB-lite"/>
    </source>
</evidence>
<evidence type="ECO:0000256" key="4">
    <source>
        <dbReference type="ARBA" id="ARBA00023027"/>
    </source>
</evidence>
<feature type="region of interest" description="Disordered" evidence="9">
    <location>
        <begin position="565"/>
        <end position="589"/>
    </location>
</feature>
<evidence type="ECO:0000256" key="5">
    <source>
        <dbReference type="PIRSR" id="PIRSR000106-1"/>
    </source>
</evidence>
<dbReference type="KEGG" id="mox:DAMO_2499"/>
<keyword evidence="12" id="KW-0560">Oxidoreductase</keyword>
<comment type="cofactor">
    <cofactor evidence="7">
        <name>Mg(2+)</name>
        <dbReference type="ChEBI" id="CHEBI:18420"/>
    </cofactor>
    <cofactor evidence="7">
        <name>Mn(2+)</name>
        <dbReference type="ChEBI" id="CHEBI:29035"/>
    </cofactor>
    <text evidence="7">Divalent metal cations. Prefers magnesium or manganese.</text>
</comment>
<dbReference type="Proteomes" id="UP000006898">
    <property type="component" value="Chromosome"/>
</dbReference>
<feature type="binding site" evidence="7">
    <location>
        <position position="253"/>
    </location>
    <ligand>
        <name>a divalent metal cation</name>
        <dbReference type="ChEBI" id="CHEBI:60240"/>
    </ligand>
</feature>
<evidence type="ECO:0000256" key="2">
    <source>
        <dbReference type="ARBA" id="ARBA00008785"/>
    </source>
</evidence>
<dbReference type="GO" id="GO:0016616">
    <property type="term" value="F:oxidoreductase activity, acting on the CH-OH group of donors, NAD or NADP as acceptor"/>
    <property type="evidence" value="ECO:0007669"/>
    <property type="project" value="InterPro"/>
</dbReference>
<dbReference type="InterPro" id="IPR036291">
    <property type="entry name" value="NAD(P)-bd_dom_sf"/>
</dbReference>
<evidence type="ECO:0000313" key="13">
    <source>
        <dbReference type="Proteomes" id="UP000006898"/>
    </source>
</evidence>
<feature type="domain" description="Malic enzyme NAD-binding" evidence="10">
    <location>
        <begin position="277"/>
        <end position="538"/>
    </location>
</feature>
<evidence type="ECO:0000256" key="6">
    <source>
        <dbReference type="PIRSR" id="PIRSR000106-2"/>
    </source>
</evidence>
<dbReference type="InterPro" id="IPR037062">
    <property type="entry name" value="Malic_N_dom_sf"/>
</dbReference>
<dbReference type="FunFam" id="3.40.50.10380:FF:000001">
    <property type="entry name" value="NAD-dependent malic enzyme"/>
    <property type="match status" value="1"/>
</dbReference>
<evidence type="ECO:0000256" key="8">
    <source>
        <dbReference type="RuleBase" id="RU003427"/>
    </source>
</evidence>
<dbReference type="GO" id="GO:0005829">
    <property type="term" value="C:cytosol"/>
    <property type="evidence" value="ECO:0007669"/>
    <property type="project" value="TreeGrafter"/>
</dbReference>
<feature type="binding site" evidence="7">
    <location>
        <position position="252"/>
    </location>
    <ligand>
        <name>a divalent metal cation</name>
        <dbReference type="ChEBI" id="CHEBI:60240"/>
    </ligand>
</feature>
<feature type="domain" description="Malic enzyme N-terminal" evidence="11">
    <location>
        <begin position="87"/>
        <end position="267"/>
    </location>
</feature>
<dbReference type="EC" id="1.1.1.38" evidence="12"/>